<dbReference type="EMBL" id="QHHU01000103">
    <property type="protein sequence ID" value="RSM35567.1"/>
    <property type="molecule type" value="Genomic_DNA"/>
</dbReference>
<evidence type="ECO:0000313" key="2">
    <source>
        <dbReference type="Proteomes" id="UP000286716"/>
    </source>
</evidence>
<evidence type="ECO:0008006" key="3">
    <source>
        <dbReference type="Google" id="ProtNLM"/>
    </source>
</evidence>
<name>A0A428VXP6_AMYBA</name>
<reference evidence="1 2" key="1">
    <citation type="submission" date="2018-05" db="EMBL/GenBank/DDBJ databases">
        <title>Evolution of GPA BGCs.</title>
        <authorList>
            <person name="Waglechner N."/>
            <person name="Wright G.D."/>
        </authorList>
    </citation>
    <scope>NUCLEOTIDE SEQUENCE [LARGE SCALE GENOMIC DNA]</scope>
    <source>
        <strain evidence="1 2">DSM 5908</strain>
    </source>
</reference>
<comment type="caution">
    <text evidence="1">The sequence shown here is derived from an EMBL/GenBank/DDBJ whole genome shotgun (WGS) entry which is preliminary data.</text>
</comment>
<organism evidence="1 2">
    <name type="scientific">Amycolatopsis balhimycina DSM 5908</name>
    <dbReference type="NCBI Taxonomy" id="1081091"/>
    <lineage>
        <taxon>Bacteria</taxon>
        <taxon>Bacillati</taxon>
        <taxon>Actinomycetota</taxon>
        <taxon>Actinomycetes</taxon>
        <taxon>Pseudonocardiales</taxon>
        <taxon>Pseudonocardiaceae</taxon>
        <taxon>Amycolatopsis</taxon>
    </lineage>
</organism>
<dbReference type="Proteomes" id="UP000286716">
    <property type="component" value="Unassembled WGS sequence"/>
</dbReference>
<gene>
    <name evidence="1" type="ORF">DMA12_43885</name>
</gene>
<dbReference type="OrthoDB" id="5096160at2"/>
<protein>
    <recommendedName>
        <fullName evidence="3">tRNA-guanine(15) transglycosylase-like domain-containing protein</fullName>
    </recommendedName>
</protein>
<dbReference type="AlphaFoldDB" id="A0A428VXP6"/>
<proteinExistence type="predicted"/>
<sequence length="374" mass="40884">MVNPSSIASAQDAPFGRLKTALADVLLVQADAGDAHTDIAIKRSDRVGGGIVLTGENALQKAEHLIRTQRYQRPVVPDRGRYTGKNRVLASHSFDPVWIQRQRLLGLPAVLPDGGYVAEHDEPGLLSVLRRTADLGPDVVAPLFLAASWLERERLPRLVEAVTDAGVPIAVAFEHKKDPLAKKAAVYGLVALLQVPVPVLLLRCDTSSIGALAYGAVAAAVGTRSSLRHFYPVTDGGGPIRPPKPAAVVERLLSYVHLDKIDQTAQLDPDHPDWHCSCDWCNGRSLQSLASAPDPELAAFLHSIEVLFRIRTNILMAGDLTARREAWTEQCSAAQFNHMDIDNTRYNWEVPKHLAHWRERGKDPSDLSAPAKPR</sequence>
<keyword evidence="2" id="KW-1185">Reference proteome</keyword>
<evidence type="ECO:0000313" key="1">
    <source>
        <dbReference type="EMBL" id="RSM35567.1"/>
    </source>
</evidence>
<dbReference type="RefSeq" id="WP_020641470.1">
    <property type="nucleotide sequence ID" value="NZ_QHHU01000103.1"/>
</dbReference>
<accession>A0A428VXP6</accession>